<gene>
    <name evidence="2" type="ORF">SAMN05421639_102589</name>
</gene>
<dbReference type="SUPFAM" id="SSF51395">
    <property type="entry name" value="FMN-linked oxidoreductases"/>
    <property type="match status" value="1"/>
</dbReference>
<dbReference type="GO" id="GO:0010181">
    <property type="term" value="F:FMN binding"/>
    <property type="evidence" value="ECO:0007669"/>
    <property type="project" value="InterPro"/>
</dbReference>
<evidence type="ECO:0000313" key="3">
    <source>
        <dbReference type="Proteomes" id="UP000186373"/>
    </source>
</evidence>
<dbReference type="AlphaFoldDB" id="A0A1N7I8D4"/>
<proteinExistence type="predicted"/>
<dbReference type="InterPro" id="IPR045247">
    <property type="entry name" value="Oye-like"/>
</dbReference>
<dbReference type="Gene3D" id="3.20.20.70">
    <property type="entry name" value="Aldolase class I"/>
    <property type="match status" value="1"/>
</dbReference>
<dbReference type="CDD" id="cd02933">
    <property type="entry name" value="OYE_like_FMN"/>
    <property type="match status" value="1"/>
</dbReference>
<dbReference type="GO" id="GO:0016491">
    <property type="term" value="F:oxidoreductase activity"/>
    <property type="evidence" value="ECO:0007669"/>
    <property type="project" value="InterPro"/>
</dbReference>
<keyword evidence="3" id="KW-1185">Reference proteome</keyword>
<dbReference type="InterPro" id="IPR013785">
    <property type="entry name" value="Aldolase_TIM"/>
</dbReference>
<name>A0A1N7I8D4_9FLAO</name>
<dbReference type="PANTHER" id="PTHR22893">
    <property type="entry name" value="NADH OXIDOREDUCTASE-RELATED"/>
    <property type="match status" value="1"/>
</dbReference>
<sequence>MSNAIKNDLFEKVNLGSIELANRIAMAPLTRSRAGSDGVPTDLHAIYYAQRASAGLIISETTNISPQARGYAFTPGIWTEEQVEGWKKVTDAVHEKNGKIVCQLWHVGRFSHTSLLPDGNAPVSSSAVKAEGKTFTENGFKDVSEPRALELEEIPALLEEYRHAAESAKKAGFDGVEGHSANSYLLHQFIRDSVNQRTDKYGGSVENRTRLLLEVVEAIVKVWGDSGRVGIRLSPTTPDAGNTPIDSDVMGTFTYLIDKLNEYNLAYIHFVEGSTAASRELPEGIDLYQ</sequence>
<feature type="domain" description="NADH:flavin oxidoreductase/NADH oxidase N-terminal" evidence="1">
    <location>
        <begin position="8"/>
        <end position="272"/>
    </location>
</feature>
<protein>
    <submittedName>
        <fullName evidence="2">N-ethylmaleimide reductase</fullName>
    </submittedName>
</protein>
<dbReference type="Proteomes" id="UP000186373">
    <property type="component" value="Unassembled WGS sequence"/>
</dbReference>
<dbReference type="InterPro" id="IPR001155">
    <property type="entry name" value="OxRdtase_FMN_N"/>
</dbReference>
<dbReference type="RefSeq" id="WP_317044332.1">
    <property type="nucleotide sequence ID" value="NZ_FTNY01000002.1"/>
</dbReference>
<dbReference type="Pfam" id="PF00724">
    <property type="entry name" value="Oxidored_FMN"/>
    <property type="match status" value="1"/>
</dbReference>
<accession>A0A1N7I8D4</accession>
<dbReference type="GO" id="GO:0005829">
    <property type="term" value="C:cytosol"/>
    <property type="evidence" value="ECO:0007669"/>
    <property type="project" value="TreeGrafter"/>
</dbReference>
<reference evidence="3" key="1">
    <citation type="submission" date="2017-01" db="EMBL/GenBank/DDBJ databases">
        <authorList>
            <person name="Varghese N."/>
            <person name="Submissions S."/>
        </authorList>
    </citation>
    <scope>NUCLEOTIDE SEQUENCE [LARGE SCALE GENOMIC DNA]</scope>
    <source>
        <strain evidence="3">DSM 17126</strain>
    </source>
</reference>
<organism evidence="2 3">
    <name type="scientific">Chryseobacterium shigense</name>
    <dbReference type="NCBI Taxonomy" id="297244"/>
    <lineage>
        <taxon>Bacteria</taxon>
        <taxon>Pseudomonadati</taxon>
        <taxon>Bacteroidota</taxon>
        <taxon>Flavobacteriia</taxon>
        <taxon>Flavobacteriales</taxon>
        <taxon>Weeksellaceae</taxon>
        <taxon>Chryseobacterium group</taxon>
        <taxon>Chryseobacterium</taxon>
    </lineage>
</organism>
<evidence type="ECO:0000313" key="2">
    <source>
        <dbReference type="EMBL" id="SIS33329.1"/>
    </source>
</evidence>
<dbReference type="EMBL" id="FTNY01000002">
    <property type="protein sequence ID" value="SIS33329.1"/>
    <property type="molecule type" value="Genomic_DNA"/>
</dbReference>
<dbReference type="PANTHER" id="PTHR22893:SF91">
    <property type="entry name" value="NADPH DEHYDROGENASE 2-RELATED"/>
    <property type="match status" value="1"/>
</dbReference>
<evidence type="ECO:0000259" key="1">
    <source>
        <dbReference type="Pfam" id="PF00724"/>
    </source>
</evidence>